<reference evidence="4 5" key="1">
    <citation type="submission" date="2019-06" db="EMBL/GenBank/DDBJ databases">
        <title>The genome of Shewanella sp. SM1901.</title>
        <authorList>
            <person name="Cha Q."/>
        </authorList>
    </citation>
    <scope>NUCLEOTIDE SEQUENCE [LARGE SCALE GENOMIC DNA]</scope>
    <source>
        <strain evidence="4 5">SM1901</strain>
    </source>
</reference>
<feature type="domain" description="TsaA-like" evidence="3">
    <location>
        <begin position="26"/>
        <end position="166"/>
    </location>
</feature>
<name>A0A4Y5YCR4_9GAMM</name>
<evidence type="ECO:0000313" key="5">
    <source>
        <dbReference type="Proteomes" id="UP000319809"/>
    </source>
</evidence>
<dbReference type="SUPFAM" id="SSF118196">
    <property type="entry name" value="YaeB-like"/>
    <property type="match status" value="1"/>
</dbReference>
<organism evidence="4 5">
    <name type="scientific">Shewanella polaris</name>
    <dbReference type="NCBI Taxonomy" id="2588449"/>
    <lineage>
        <taxon>Bacteria</taxon>
        <taxon>Pseudomonadati</taxon>
        <taxon>Pseudomonadota</taxon>
        <taxon>Gammaproteobacteria</taxon>
        <taxon>Alteromonadales</taxon>
        <taxon>Shewanellaceae</taxon>
        <taxon>Shewanella</taxon>
    </lineage>
</organism>
<evidence type="ECO:0000256" key="1">
    <source>
        <dbReference type="ARBA" id="ARBA00022691"/>
    </source>
</evidence>
<keyword evidence="5" id="KW-1185">Reference proteome</keyword>
<dbReference type="InterPro" id="IPR023368">
    <property type="entry name" value="UPF0066_cons_site"/>
</dbReference>
<proteinExistence type="inferred from homology"/>
<dbReference type="PROSITE" id="PS51668">
    <property type="entry name" value="TSAA_2"/>
    <property type="match status" value="1"/>
</dbReference>
<dbReference type="PANTHER" id="PTHR12818">
    <property type="entry name" value="TRNA (ADENINE(37)-N6)-METHYLTRANSFERASE"/>
    <property type="match status" value="1"/>
</dbReference>
<evidence type="ECO:0000313" key="4">
    <source>
        <dbReference type="EMBL" id="QDE30581.1"/>
    </source>
</evidence>
<keyword evidence="4" id="KW-0489">Methyltransferase</keyword>
<dbReference type="InterPro" id="IPR036413">
    <property type="entry name" value="YaeB-like_sf"/>
</dbReference>
<keyword evidence="4" id="KW-0808">Transferase</keyword>
<accession>A0A4Y5YCR4</accession>
<dbReference type="Proteomes" id="UP000319809">
    <property type="component" value="Chromosome"/>
</dbReference>
<comment type="similarity">
    <text evidence="2">Belongs to the tRNA methyltransferase O family.</text>
</comment>
<dbReference type="Pfam" id="PF18389">
    <property type="entry name" value="TrmO_C"/>
    <property type="match status" value="1"/>
</dbReference>
<dbReference type="Pfam" id="PF01980">
    <property type="entry name" value="TrmO_N"/>
    <property type="match status" value="1"/>
</dbReference>
<dbReference type="CDD" id="cd09281">
    <property type="entry name" value="UPF0066"/>
    <property type="match status" value="1"/>
</dbReference>
<keyword evidence="1" id="KW-0949">S-adenosyl-L-methionine</keyword>
<dbReference type="GO" id="GO:0032259">
    <property type="term" value="P:methylation"/>
    <property type="evidence" value="ECO:0007669"/>
    <property type="project" value="UniProtKB-KW"/>
</dbReference>
<dbReference type="PROSITE" id="PS01318">
    <property type="entry name" value="TSAA_1"/>
    <property type="match status" value="1"/>
</dbReference>
<dbReference type="RefSeq" id="WP_140233719.1">
    <property type="nucleotide sequence ID" value="NZ_CP041036.1"/>
</dbReference>
<dbReference type="Gene3D" id="2.40.30.70">
    <property type="entry name" value="YaeB-like"/>
    <property type="match status" value="1"/>
</dbReference>
<dbReference type="PANTHER" id="PTHR12818:SF0">
    <property type="entry name" value="TRNA (ADENINE(37)-N6)-METHYLTRANSFERASE"/>
    <property type="match status" value="1"/>
</dbReference>
<dbReference type="InterPro" id="IPR040372">
    <property type="entry name" value="YaeB-like"/>
</dbReference>
<protein>
    <submittedName>
        <fullName evidence="4">tRNA (N6-threonylcarbamoyladenosine(37)-N6)-methyltransferase TrmO</fullName>
    </submittedName>
</protein>
<sequence>MTQGNDQHQQIDPINNRSSVPFSSQLNAVAICRTPYKQKFGIPRQPGLVNAIGYIEFEPDFNHLDAVRGIEQYSHLWLLFCFHENLAQGWKTTVRPPRLGGNEKLGVFATRSTFRPNGIGQSVVKLHSVVQRKGKVCLMISGMDLLDGTPIIDIKPYVPFSDAITDAKGGIAQDAPVLIPVTYTPVAATQISQYTIQQQYQGLAELINGVLSQDPRPAYKKAKDDPKLYQVALYDLDIFWHVTKQGIEVLELKPTKVTLLKD</sequence>
<dbReference type="FunFam" id="2.40.30.70:FF:000001">
    <property type="entry name" value="tRNA (N6-threonylcarbamoyladenosine(37)-N6)-methyltransferase TrmO"/>
    <property type="match status" value="1"/>
</dbReference>
<dbReference type="InterPro" id="IPR036414">
    <property type="entry name" value="YaeB_N_sf"/>
</dbReference>
<evidence type="ECO:0000259" key="3">
    <source>
        <dbReference type="PROSITE" id="PS51668"/>
    </source>
</evidence>
<dbReference type="NCBIfam" id="TIGR00104">
    <property type="entry name" value="tRNA_TsaA"/>
    <property type="match status" value="1"/>
</dbReference>
<dbReference type="InterPro" id="IPR041369">
    <property type="entry name" value="TrmO_C"/>
</dbReference>
<dbReference type="EMBL" id="CP041036">
    <property type="protein sequence ID" value="QDE30581.1"/>
    <property type="molecule type" value="Genomic_DNA"/>
</dbReference>
<dbReference type="Gene3D" id="3.30.2310.10">
    <property type="entry name" value="YaeB-like"/>
    <property type="match status" value="1"/>
</dbReference>
<dbReference type="InterPro" id="IPR023370">
    <property type="entry name" value="TrmO-like_N"/>
</dbReference>
<evidence type="ECO:0000256" key="2">
    <source>
        <dbReference type="ARBA" id="ARBA00033753"/>
    </source>
</evidence>
<gene>
    <name evidence="4" type="primary">tsaA</name>
    <name evidence="4" type="ORF">FH971_06040</name>
</gene>
<dbReference type="KEGG" id="spol:FH971_06040"/>
<dbReference type="AlphaFoldDB" id="A0A4Y5YCR4"/>
<dbReference type="GO" id="GO:0089715">
    <property type="term" value="F:tRNA (L-threonylcarbamoyladenosine(37)-C2) methyltransferase activity"/>
    <property type="evidence" value="ECO:0007669"/>
    <property type="project" value="TreeGrafter"/>
</dbReference>